<dbReference type="SUPFAM" id="SSF55469">
    <property type="entry name" value="FMN-dependent nitroreductase-like"/>
    <property type="match status" value="2"/>
</dbReference>
<evidence type="ECO:0000313" key="4">
    <source>
        <dbReference type="Proteomes" id="UP000037151"/>
    </source>
</evidence>
<reference evidence="4" key="2">
    <citation type="submission" date="2014-07" db="EMBL/GenBank/DDBJ databases">
        <title>Genome sequencing of plant-pathogenic Streptomyces species.</title>
        <authorList>
            <person name="Harrison J."/>
            <person name="Sapp M."/>
            <person name="Thwaites R."/>
            <person name="Studholme D.J."/>
        </authorList>
    </citation>
    <scope>NUCLEOTIDE SEQUENCE [LARGE SCALE GENOMIC DNA]</scope>
    <source>
        <strain evidence="4">NCPPB 4445</strain>
    </source>
</reference>
<dbReference type="GeneID" id="69813631"/>
<dbReference type="EMBL" id="JARAWC010000013">
    <property type="protein sequence ID" value="MDX2961831.1"/>
    <property type="molecule type" value="Genomic_DNA"/>
</dbReference>
<evidence type="ECO:0000313" key="1">
    <source>
        <dbReference type="EMBL" id="KND28362.1"/>
    </source>
</evidence>
<dbReference type="Proteomes" id="UP001272987">
    <property type="component" value="Unassembled WGS sequence"/>
</dbReference>
<evidence type="ECO:0000313" key="2">
    <source>
        <dbReference type="EMBL" id="MDX2961831.1"/>
    </source>
</evidence>
<dbReference type="RefSeq" id="WP_010360443.1">
    <property type="nucleotide sequence ID" value="NZ_BCMK01000001.1"/>
</dbReference>
<reference evidence="1" key="1">
    <citation type="submission" date="2014-07" db="EMBL/GenBank/DDBJ databases">
        <title>A systematic study of Ichneumonosoma Meijere, Pelmatops Enderlein, Pseudopelmatops Shiraki and Soita Walker (Diptera: Tephritidae).</title>
        <authorList>
            <person name="Chen X.-L."/>
            <person name="Norrbom A."/>
            <person name="Zhu C.-D."/>
        </authorList>
    </citation>
    <scope>NUCLEOTIDE SEQUENCE</scope>
    <source>
        <strain evidence="1">NCPPB 4445</strain>
    </source>
</reference>
<dbReference type="STRING" id="42234.IQ63_33350"/>
<dbReference type="Proteomes" id="UP001282288">
    <property type="component" value="Unassembled WGS sequence"/>
</dbReference>
<dbReference type="Gene3D" id="3.40.109.10">
    <property type="entry name" value="NADH Oxidase"/>
    <property type="match status" value="1"/>
</dbReference>
<evidence type="ECO:0000313" key="5">
    <source>
        <dbReference type="Proteomes" id="UP001272987"/>
    </source>
</evidence>
<reference evidence="2 5" key="3">
    <citation type="journal article" date="2023" name="Microb. Genom.">
        <title>Mesoterricola silvestris gen. nov., sp. nov., Mesoterricola sediminis sp. nov., Geothrix oryzae sp. nov., Geothrix edaphica sp. nov., Geothrix rubra sp. nov., and Geothrix limicola sp. nov., six novel members of Acidobacteriota isolated from soils.</title>
        <authorList>
            <person name="Weisberg A.J."/>
            <person name="Pearce E."/>
            <person name="Kramer C.G."/>
            <person name="Chang J.H."/>
            <person name="Clarke C.R."/>
        </authorList>
    </citation>
    <scope>NUCLEOTIDE SEQUENCE</scope>
    <source>
        <strain evidence="3 5">NB05-1H</strain>
        <strain evidence="2">NRRL_B-16521</strain>
    </source>
</reference>
<accession>A0A0L0JRG1</accession>
<protein>
    <submittedName>
        <fullName evidence="1">Uncharacterized protein</fullName>
    </submittedName>
</protein>
<dbReference type="EMBL" id="JARAWP010000027">
    <property type="protein sequence ID" value="MDX3023422.1"/>
    <property type="molecule type" value="Genomic_DNA"/>
</dbReference>
<dbReference type="EMBL" id="JPPY01000189">
    <property type="protein sequence ID" value="KND28362.1"/>
    <property type="molecule type" value="Genomic_DNA"/>
</dbReference>
<name>A0A0L0JRG1_9ACTN</name>
<dbReference type="NCBIfam" id="NF047509">
    <property type="entry name" value="Rv3131_FMN_oxido"/>
    <property type="match status" value="1"/>
</dbReference>
<organism evidence="1 4">
    <name type="scientific">Streptomyces acidiscabies</name>
    <dbReference type="NCBI Taxonomy" id="42234"/>
    <lineage>
        <taxon>Bacteria</taxon>
        <taxon>Bacillati</taxon>
        <taxon>Actinomycetota</taxon>
        <taxon>Actinomycetes</taxon>
        <taxon>Kitasatosporales</taxon>
        <taxon>Streptomycetaceae</taxon>
        <taxon>Streptomyces</taxon>
    </lineage>
</organism>
<dbReference type="Proteomes" id="UP000037151">
    <property type="component" value="Unassembled WGS sequence"/>
</dbReference>
<dbReference type="eggNOG" id="COG0778">
    <property type="taxonomic scope" value="Bacteria"/>
</dbReference>
<proteinExistence type="predicted"/>
<dbReference type="GO" id="GO:0016491">
    <property type="term" value="F:oxidoreductase activity"/>
    <property type="evidence" value="ECO:0007669"/>
    <property type="project" value="InterPro"/>
</dbReference>
<keyword evidence="5" id="KW-1185">Reference proteome</keyword>
<dbReference type="InterPro" id="IPR000415">
    <property type="entry name" value="Nitroreductase-like"/>
</dbReference>
<dbReference type="AlphaFoldDB" id="A0A0L0JRG1"/>
<dbReference type="PATRIC" id="fig|42234.21.peg.6866"/>
<comment type="caution">
    <text evidence="1">The sequence shown here is derived from an EMBL/GenBank/DDBJ whole genome shotgun (WGS) entry which is preliminary data.</text>
</comment>
<evidence type="ECO:0000313" key="3">
    <source>
        <dbReference type="EMBL" id="MDX3023422.1"/>
    </source>
</evidence>
<sequence>MSAPYATPVSARPGHAAFHLARAAGTAPSVHNTQPWSFVDEGGDHGFELHADPGRWLPLTDPGGRQMVISCGAALFNVRIAVRHLGFRPVVTLFPDLARPDFLARVRWGAHAPVTREAVVMERAMAMRHTHRGPFGPGLLPWSLVEELREHARAEGALLQTIDNPEKLRILVAAVREAESAHRAAPGHVSEIVGGFGPATRPWQERVPHDACRLDPDRTFLAGRDYTGRLTECASGMRRWTERSGTVAVLSTVYDTRADWLRAGQALQRVLLCAAAHGVLAAFHTQPLEFPSRRAELQDRLTGDRFPQLILRLGRTPDSWTCPRRRPAQTLAPAAG</sequence>
<gene>
    <name evidence="1" type="ORF">IQ63_33350</name>
    <name evidence="2" type="ORF">PV399_19240</name>
    <name evidence="3" type="ORF">PV666_36920</name>
</gene>
<dbReference type="OrthoDB" id="8156917at2"/>